<dbReference type="PANTHER" id="PTHR12227">
    <property type="entry name" value="GLYCERATE KINASE"/>
    <property type="match status" value="1"/>
</dbReference>
<dbReference type="SUPFAM" id="SSF82544">
    <property type="entry name" value="GckA/TtuD-like"/>
    <property type="match status" value="1"/>
</dbReference>
<reference evidence="3 4" key="1">
    <citation type="submission" date="2016-10" db="EMBL/GenBank/DDBJ databases">
        <authorList>
            <person name="de Groot N.N."/>
        </authorList>
    </citation>
    <scope>NUCLEOTIDE SEQUENCE [LARGE SCALE GENOMIC DNA]</scope>
    <source>
        <strain evidence="3 4">CGMCC 1.6291</strain>
    </source>
</reference>
<dbReference type="Pfam" id="PF13660">
    <property type="entry name" value="DUF4147"/>
    <property type="match status" value="1"/>
</dbReference>
<dbReference type="Proteomes" id="UP000199657">
    <property type="component" value="Unassembled WGS sequence"/>
</dbReference>
<dbReference type="OrthoDB" id="9766552at2"/>
<dbReference type="InterPro" id="IPR038614">
    <property type="entry name" value="GK_N_sf"/>
</dbReference>
<evidence type="ECO:0000259" key="1">
    <source>
        <dbReference type="Pfam" id="PF05161"/>
    </source>
</evidence>
<dbReference type="RefSeq" id="WP_091640656.1">
    <property type="nucleotide sequence ID" value="NZ_FOEG01000002.1"/>
</dbReference>
<dbReference type="GO" id="GO:0008887">
    <property type="term" value="F:glycerate kinase activity"/>
    <property type="evidence" value="ECO:0007669"/>
    <property type="project" value="InterPro"/>
</dbReference>
<dbReference type="GO" id="GO:0005737">
    <property type="term" value="C:cytoplasm"/>
    <property type="evidence" value="ECO:0007669"/>
    <property type="project" value="TreeGrafter"/>
</dbReference>
<evidence type="ECO:0000313" key="4">
    <source>
        <dbReference type="Proteomes" id="UP000199657"/>
    </source>
</evidence>
<sequence>MDHRETLQQLFRAALERVGGRPAVRHALEQDPPTGAVHVLAIGKAASAMTQGALDALDDRIVSGLVVTKTDHLGRAVAEDPRFRCMETAHPIPDGSSLAAGAAVVSYLDALPGDAELVVLVSGGASSLAELLPEGLTAGHLAELNQWLLGQHLAIDGINAVRRAISRIKGGRLARHLGGRRTRLFLVSDVPGDDPAVIGSGLFVPSATAGALPDGLPAWVRDAMAAVPQPPAPDDAALAGLTRSLVATNADALDAVEERGRRMGLAVQVHREQLAGDALRAGEMIAEQLIHGAAGVHVWGGEPTVALPDNPGQGGRAQALALTAATCMEGHRGVWLLAAGTDGTDGPGDAAGALVDHQTCFRGRQAGLDPDGCLEAADSGRFLEASGDLLRTGPTGTNVMDVVIGLKDTSDG</sequence>
<dbReference type="Pfam" id="PF05161">
    <property type="entry name" value="MOFRL"/>
    <property type="match status" value="1"/>
</dbReference>
<organism evidence="3 4">
    <name type="scientific">Aquisalimonas asiatica</name>
    <dbReference type="NCBI Taxonomy" id="406100"/>
    <lineage>
        <taxon>Bacteria</taxon>
        <taxon>Pseudomonadati</taxon>
        <taxon>Pseudomonadota</taxon>
        <taxon>Gammaproteobacteria</taxon>
        <taxon>Chromatiales</taxon>
        <taxon>Ectothiorhodospiraceae</taxon>
        <taxon>Aquisalimonas</taxon>
    </lineage>
</organism>
<feature type="domain" description="MOFRL-associated" evidence="2">
    <location>
        <begin position="7"/>
        <end position="209"/>
    </location>
</feature>
<dbReference type="InterPro" id="IPR039760">
    <property type="entry name" value="MOFRL_protein"/>
</dbReference>
<dbReference type="Gene3D" id="3.40.50.10180">
    <property type="entry name" value="Glycerate kinase, MOFRL-like N-terminal domain"/>
    <property type="match status" value="1"/>
</dbReference>
<dbReference type="STRING" id="406100.SAMN04488052_102138"/>
<dbReference type="InterPro" id="IPR007835">
    <property type="entry name" value="MOFRL"/>
</dbReference>
<keyword evidence="3" id="KW-0670">Pyruvate</keyword>
<dbReference type="InterPro" id="IPR037035">
    <property type="entry name" value="GK-like_C_sf"/>
</dbReference>
<keyword evidence="4" id="KW-1185">Reference proteome</keyword>
<proteinExistence type="predicted"/>
<name>A0A1H8RNB0_9GAMM</name>
<dbReference type="PANTHER" id="PTHR12227:SF0">
    <property type="entry name" value="GLYCERATE KINASE"/>
    <property type="match status" value="1"/>
</dbReference>
<evidence type="ECO:0000259" key="2">
    <source>
        <dbReference type="Pfam" id="PF13660"/>
    </source>
</evidence>
<dbReference type="EMBL" id="FOEG01000002">
    <property type="protein sequence ID" value="SEO67836.1"/>
    <property type="molecule type" value="Genomic_DNA"/>
</dbReference>
<gene>
    <name evidence="3" type="ORF">SAMN04488052_102138</name>
</gene>
<protein>
    <submittedName>
        <fullName evidence="3">Hydroxypyruvate reductase</fullName>
    </submittedName>
</protein>
<dbReference type="InterPro" id="IPR025286">
    <property type="entry name" value="MOFRL_assoc_dom"/>
</dbReference>
<evidence type="ECO:0000313" key="3">
    <source>
        <dbReference type="EMBL" id="SEO67836.1"/>
    </source>
</evidence>
<accession>A0A1H8RNB0</accession>
<dbReference type="Gene3D" id="3.40.1480.10">
    <property type="entry name" value="MOFRL domain"/>
    <property type="match status" value="1"/>
</dbReference>
<dbReference type="AlphaFoldDB" id="A0A1H8RNB0"/>
<feature type="domain" description="MOFRL" evidence="1">
    <location>
        <begin position="296"/>
        <end position="401"/>
    </location>
</feature>